<dbReference type="GO" id="GO:0015627">
    <property type="term" value="C:type II protein secretion system complex"/>
    <property type="evidence" value="ECO:0007669"/>
    <property type="project" value="InterPro"/>
</dbReference>
<accession>A0A1G1W7R4</accession>
<organism evidence="7 8">
    <name type="scientific">Candidatus Woykebacteria bacterium RBG_13_40_7b</name>
    <dbReference type="NCBI Taxonomy" id="1802594"/>
    <lineage>
        <taxon>Bacteria</taxon>
        <taxon>Candidatus Woykeibacteriota</taxon>
    </lineage>
</organism>
<dbReference type="SUPFAM" id="SSF54523">
    <property type="entry name" value="Pili subunits"/>
    <property type="match status" value="1"/>
</dbReference>
<name>A0A1G1W7R4_9BACT</name>
<keyword evidence="5 6" id="KW-0472">Membrane</keyword>
<evidence type="ECO:0000313" key="7">
    <source>
        <dbReference type="EMBL" id="OGY23644.1"/>
    </source>
</evidence>
<evidence type="ECO:0000313" key="8">
    <source>
        <dbReference type="Proteomes" id="UP000177103"/>
    </source>
</evidence>
<evidence type="ECO:0000256" key="4">
    <source>
        <dbReference type="ARBA" id="ARBA00022989"/>
    </source>
</evidence>
<evidence type="ECO:0000256" key="3">
    <source>
        <dbReference type="ARBA" id="ARBA00022692"/>
    </source>
</evidence>
<comment type="caution">
    <text evidence="7">The sequence shown here is derived from an EMBL/GenBank/DDBJ whole genome shotgun (WGS) entry which is preliminary data.</text>
</comment>
<keyword evidence="3 6" id="KW-0812">Transmembrane</keyword>
<dbReference type="Pfam" id="PF07963">
    <property type="entry name" value="N_methyl"/>
    <property type="match status" value="1"/>
</dbReference>
<dbReference type="PANTHER" id="PTHR30093:SF44">
    <property type="entry name" value="TYPE II SECRETION SYSTEM CORE PROTEIN G"/>
    <property type="match status" value="1"/>
</dbReference>
<dbReference type="PRINTS" id="PR00813">
    <property type="entry name" value="BCTERIALGSPG"/>
</dbReference>
<dbReference type="AlphaFoldDB" id="A0A1G1W7R4"/>
<dbReference type="Gene3D" id="3.30.700.10">
    <property type="entry name" value="Glycoprotein, Type 4 Pilin"/>
    <property type="match status" value="1"/>
</dbReference>
<evidence type="ECO:0000256" key="2">
    <source>
        <dbReference type="ARBA" id="ARBA00022481"/>
    </source>
</evidence>
<dbReference type="InterPro" id="IPR012902">
    <property type="entry name" value="N_methyl_site"/>
</dbReference>
<feature type="transmembrane region" description="Helical" evidence="6">
    <location>
        <begin position="15"/>
        <end position="36"/>
    </location>
</feature>
<keyword evidence="4 6" id="KW-1133">Transmembrane helix</keyword>
<evidence type="ECO:0000256" key="1">
    <source>
        <dbReference type="ARBA" id="ARBA00004167"/>
    </source>
</evidence>
<dbReference type="InterPro" id="IPR000983">
    <property type="entry name" value="Bac_GSPG_pilin"/>
</dbReference>
<dbReference type="InterPro" id="IPR045584">
    <property type="entry name" value="Pilin-like"/>
</dbReference>
<evidence type="ECO:0000256" key="6">
    <source>
        <dbReference type="SAM" id="Phobius"/>
    </source>
</evidence>
<sequence length="190" mass="21132">MIIHKSQKGFTLTELLVVMTIFAILAALLMVTFQGATRKARDTKRKSDLKQVQAALEKYFQNTGHYPINDDPGLLDGPVMKCEDSTVITWGSPWSCNDVSYGSSVVYMQVAPQDSRTWDDGGRTLGYFYFPWTNDDPPGGNFTTVLNPQGYRLISCLENSADPEVGTFTSPAWSCPAERNNPYVLYPGNI</sequence>
<evidence type="ECO:0008006" key="9">
    <source>
        <dbReference type="Google" id="ProtNLM"/>
    </source>
</evidence>
<comment type="subcellular location">
    <subcellularLocation>
        <location evidence="1">Membrane</location>
        <topology evidence="1">Single-pass membrane protein</topology>
    </subcellularLocation>
</comment>
<evidence type="ECO:0000256" key="5">
    <source>
        <dbReference type="ARBA" id="ARBA00023136"/>
    </source>
</evidence>
<reference evidence="7 8" key="1">
    <citation type="journal article" date="2016" name="Nat. Commun.">
        <title>Thousands of microbial genomes shed light on interconnected biogeochemical processes in an aquifer system.</title>
        <authorList>
            <person name="Anantharaman K."/>
            <person name="Brown C.T."/>
            <person name="Hug L.A."/>
            <person name="Sharon I."/>
            <person name="Castelle C.J."/>
            <person name="Probst A.J."/>
            <person name="Thomas B.C."/>
            <person name="Singh A."/>
            <person name="Wilkins M.J."/>
            <person name="Karaoz U."/>
            <person name="Brodie E.L."/>
            <person name="Williams K.H."/>
            <person name="Hubbard S.S."/>
            <person name="Banfield J.F."/>
        </authorList>
    </citation>
    <scope>NUCLEOTIDE SEQUENCE [LARGE SCALE GENOMIC DNA]</scope>
</reference>
<dbReference type="PANTHER" id="PTHR30093">
    <property type="entry name" value="GENERAL SECRETION PATHWAY PROTEIN G"/>
    <property type="match status" value="1"/>
</dbReference>
<dbReference type="GO" id="GO:0016020">
    <property type="term" value="C:membrane"/>
    <property type="evidence" value="ECO:0007669"/>
    <property type="project" value="UniProtKB-SubCell"/>
</dbReference>
<dbReference type="Proteomes" id="UP000177103">
    <property type="component" value="Unassembled WGS sequence"/>
</dbReference>
<dbReference type="GO" id="GO:0015628">
    <property type="term" value="P:protein secretion by the type II secretion system"/>
    <property type="evidence" value="ECO:0007669"/>
    <property type="project" value="InterPro"/>
</dbReference>
<gene>
    <name evidence="7" type="ORF">A2Y57_04005</name>
</gene>
<keyword evidence="2" id="KW-0488">Methylation</keyword>
<protein>
    <recommendedName>
        <fullName evidence="9">Type II secretion system protein GspG C-terminal domain-containing protein</fullName>
    </recommendedName>
</protein>
<dbReference type="NCBIfam" id="TIGR02532">
    <property type="entry name" value="IV_pilin_GFxxxE"/>
    <property type="match status" value="1"/>
</dbReference>
<dbReference type="EMBL" id="MHCQ01000041">
    <property type="protein sequence ID" value="OGY23644.1"/>
    <property type="molecule type" value="Genomic_DNA"/>
</dbReference>
<proteinExistence type="predicted"/>